<evidence type="ECO:0000259" key="11">
    <source>
        <dbReference type="PROSITE" id="PS50835"/>
    </source>
</evidence>
<accession>A0A4Y2AS53</accession>
<dbReference type="FunFam" id="2.60.40.10:FF:000376">
    <property type="entry name" value="CLUMA_CG000981, isoform A"/>
    <property type="match status" value="1"/>
</dbReference>
<evidence type="ECO:0000256" key="1">
    <source>
        <dbReference type="ARBA" id="ARBA00004236"/>
    </source>
</evidence>
<dbReference type="PROSITE" id="PS50835">
    <property type="entry name" value="IG_LIKE"/>
    <property type="match status" value="3"/>
</dbReference>
<evidence type="ECO:0000256" key="9">
    <source>
        <dbReference type="SAM" id="MobiDB-lite"/>
    </source>
</evidence>
<feature type="domain" description="Ig-like" evidence="11">
    <location>
        <begin position="202"/>
        <end position="286"/>
    </location>
</feature>
<evidence type="ECO:0000256" key="10">
    <source>
        <dbReference type="SAM" id="Phobius"/>
    </source>
</evidence>
<comment type="caution">
    <text evidence="12">The sequence shown here is derived from an EMBL/GenBank/DDBJ whole genome shotgun (WGS) entry which is preliminary data.</text>
</comment>
<evidence type="ECO:0000313" key="13">
    <source>
        <dbReference type="Proteomes" id="UP000499080"/>
    </source>
</evidence>
<protein>
    <submittedName>
        <fullName evidence="12">Lachesin</fullName>
    </submittedName>
</protein>
<dbReference type="SUPFAM" id="SSF48726">
    <property type="entry name" value="Immunoglobulin"/>
    <property type="match status" value="3"/>
</dbReference>
<reference evidence="12 13" key="1">
    <citation type="journal article" date="2019" name="Sci. Rep.">
        <title>Orb-weaving spider Araneus ventricosus genome elucidates the spidroin gene catalogue.</title>
        <authorList>
            <person name="Kono N."/>
            <person name="Nakamura H."/>
            <person name="Ohtoshi R."/>
            <person name="Moran D.A.P."/>
            <person name="Shinohara A."/>
            <person name="Yoshida Y."/>
            <person name="Fujiwara M."/>
            <person name="Mori M."/>
            <person name="Tomita M."/>
            <person name="Arakawa K."/>
        </authorList>
    </citation>
    <scope>NUCLEOTIDE SEQUENCE [LARGE SCALE GENOMIC DNA]</scope>
</reference>
<keyword evidence="7" id="KW-0325">Glycoprotein</keyword>
<dbReference type="PANTHER" id="PTHR12231:SF253">
    <property type="entry name" value="DPR-INTERACTING PROTEIN ETA, ISOFORM B-RELATED"/>
    <property type="match status" value="1"/>
</dbReference>
<keyword evidence="5 10" id="KW-0472">Membrane</keyword>
<dbReference type="InterPro" id="IPR036179">
    <property type="entry name" value="Ig-like_dom_sf"/>
</dbReference>
<keyword evidence="8" id="KW-0393">Immunoglobulin domain</keyword>
<organism evidence="12 13">
    <name type="scientific">Araneus ventricosus</name>
    <name type="common">Orbweaver spider</name>
    <name type="synonym">Epeira ventricosa</name>
    <dbReference type="NCBI Taxonomy" id="182803"/>
    <lineage>
        <taxon>Eukaryota</taxon>
        <taxon>Metazoa</taxon>
        <taxon>Ecdysozoa</taxon>
        <taxon>Arthropoda</taxon>
        <taxon>Chelicerata</taxon>
        <taxon>Arachnida</taxon>
        <taxon>Araneae</taxon>
        <taxon>Araneomorphae</taxon>
        <taxon>Entelegynae</taxon>
        <taxon>Araneoidea</taxon>
        <taxon>Araneidae</taxon>
        <taxon>Araneus</taxon>
    </lineage>
</organism>
<dbReference type="GO" id="GO:0043005">
    <property type="term" value="C:neuron projection"/>
    <property type="evidence" value="ECO:0007669"/>
    <property type="project" value="TreeGrafter"/>
</dbReference>
<dbReference type="InterPro" id="IPR007110">
    <property type="entry name" value="Ig-like_dom"/>
</dbReference>
<sequence>MLNKKLEILQKRDNGESASTDAEDVLNEGNTISHSVALQSVETLLDYMGQRGFDYGDITAVRKICVDIQQEMNKQQKQRRIIDFLQPSMLKAASSDQLVPSFAEPIQNVTVAAGREVVLPCVVDNLGTYRVAWIHTDKHTLLTLHDRVITRNTRYSISHNSYRTWWLTIKDVEESDKGEFMCQINTSPMMSQSGYLDVVVPPKIDEENTSSDTDVREGGDVSLRCSATGSPSPKIKWRREDQKDIPAGLKLGSGMHGEYLNISKVSRLHMGAYLCIASNGVQPSVSKRIMLNVNFAPMIWIPNQLVGAPLDTEVVLDCGLESHPKSVTYWTREGGIMILSNSKYNSMLIDSGTYKSKMNLRIRDLKPEDYGAYTCVAKNSLGETEGTIKLYEIPRPTSTSSPAPQYTSKMSKTDGAQQTTSEKMLISTWKNSLVKDENDSARKAELSTELLEKESTVGGIAAAAASDHEFRESGGERKESRRRLNKGHSGAPGQIYFAPFMIIGSSLLLLLLLR</sequence>
<dbReference type="Pfam" id="PF07679">
    <property type="entry name" value="I-set"/>
    <property type="match status" value="1"/>
</dbReference>
<dbReference type="Pfam" id="PF13927">
    <property type="entry name" value="Ig_3"/>
    <property type="match status" value="2"/>
</dbReference>
<keyword evidence="4" id="KW-0677">Repeat</keyword>
<evidence type="ECO:0000256" key="6">
    <source>
        <dbReference type="ARBA" id="ARBA00023157"/>
    </source>
</evidence>
<dbReference type="EMBL" id="BGPR01000030">
    <property type="protein sequence ID" value="GBL82801.1"/>
    <property type="molecule type" value="Genomic_DNA"/>
</dbReference>
<keyword evidence="2" id="KW-1003">Cell membrane</keyword>
<dbReference type="SMART" id="SM00408">
    <property type="entry name" value="IGc2"/>
    <property type="match status" value="3"/>
</dbReference>
<feature type="transmembrane region" description="Helical" evidence="10">
    <location>
        <begin position="495"/>
        <end position="513"/>
    </location>
</feature>
<feature type="region of interest" description="Disordered" evidence="9">
    <location>
        <begin position="394"/>
        <end position="420"/>
    </location>
</feature>
<keyword evidence="6" id="KW-1015">Disulfide bond</keyword>
<proteinExistence type="predicted"/>
<evidence type="ECO:0000256" key="5">
    <source>
        <dbReference type="ARBA" id="ARBA00023136"/>
    </source>
</evidence>
<evidence type="ECO:0000256" key="4">
    <source>
        <dbReference type="ARBA" id="ARBA00022737"/>
    </source>
</evidence>
<evidence type="ECO:0000313" key="12">
    <source>
        <dbReference type="EMBL" id="GBL82801.1"/>
    </source>
</evidence>
<dbReference type="InterPro" id="IPR013783">
    <property type="entry name" value="Ig-like_fold"/>
</dbReference>
<dbReference type="SMART" id="SM00409">
    <property type="entry name" value="IG"/>
    <property type="match status" value="3"/>
</dbReference>
<dbReference type="FunFam" id="2.60.40.10:FF:000328">
    <property type="entry name" value="CLUMA_CG000981, isoform A"/>
    <property type="match status" value="1"/>
</dbReference>
<dbReference type="AlphaFoldDB" id="A0A4Y2AS53"/>
<gene>
    <name evidence="12" type="primary">LAC_6</name>
    <name evidence="12" type="ORF">AVEN_106332_1</name>
</gene>
<evidence type="ECO:0000256" key="7">
    <source>
        <dbReference type="ARBA" id="ARBA00023180"/>
    </source>
</evidence>
<keyword evidence="3" id="KW-0732">Signal</keyword>
<dbReference type="GO" id="GO:0005886">
    <property type="term" value="C:plasma membrane"/>
    <property type="evidence" value="ECO:0007669"/>
    <property type="project" value="UniProtKB-SubCell"/>
</dbReference>
<evidence type="ECO:0000256" key="3">
    <source>
        <dbReference type="ARBA" id="ARBA00022729"/>
    </source>
</evidence>
<dbReference type="Proteomes" id="UP000499080">
    <property type="component" value="Unassembled WGS sequence"/>
</dbReference>
<keyword evidence="13" id="KW-1185">Reference proteome</keyword>
<comment type="subcellular location">
    <subcellularLocation>
        <location evidence="1">Cell membrane</location>
    </subcellularLocation>
</comment>
<evidence type="ECO:0000256" key="2">
    <source>
        <dbReference type="ARBA" id="ARBA00022475"/>
    </source>
</evidence>
<feature type="compositionally biased region" description="Basic and acidic residues" evidence="9">
    <location>
        <begin position="466"/>
        <end position="479"/>
    </location>
</feature>
<dbReference type="OrthoDB" id="10012075at2759"/>
<feature type="domain" description="Ig-like" evidence="11">
    <location>
        <begin position="100"/>
        <end position="197"/>
    </location>
</feature>
<dbReference type="Gene3D" id="2.60.40.10">
    <property type="entry name" value="Immunoglobulins"/>
    <property type="match status" value="3"/>
</dbReference>
<dbReference type="InterPro" id="IPR003599">
    <property type="entry name" value="Ig_sub"/>
</dbReference>
<dbReference type="PANTHER" id="PTHR12231">
    <property type="entry name" value="CTX-RELATED TYPE I TRANSMEMBRANE PROTEIN"/>
    <property type="match status" value="1"/>
</dbReference>
<name>A0A4Y2AS53_ARAVE</name>
<feature type="region of interest" description="Disordered" evidence="9">
    <location>
        <begin position="464"/>
        <end position="488"/>
    </location>
</feature>
<feature type="compositionally biased region" description="Polar residues" evidence="9">
    <location>
        <begin position="396"/>
        <end position="420"/>
    </location>
</feature>
<dbReference type="InterPro" id="IPR051170">
    <property type="entry name" value="Neural/epithelial_adhesion"/>
</dbReference>
<evidence type="ECO:0000256" key="8">
    <source>
        <dbReference type="ARBA" id="ARBA00023319"/>
    </source>
</evidence>
<dbReference type="InterPro" id="IPR003598">
    <property type="entry name" value="Ig_sub2"/>
</dbReference>
<keyword evidence="10" id="KW-0812">Transmembrane</keyword>
<keyword evidence="10" id="KW-1133">Transmembrane helix</keyword>
<dbReference type="InterPro" id="IPR013098">
    <property type="entry name" value="Ig_I-set"/>
</dbReference>
<feature type="domain" description="Ig-like" evidence="11">
    <location>
        <begin position="297"/>
        <end position="389"/>
    </location>
</feature>